<gene>
    <name evidence="3" type="primary">LOC108858053</name>
</gene>
<dbReference type="GO" id="GO:0004523">
    <property type="term" value="F:RNA-DNA hybrid ribonuclease activity"/>
    <property type="evidence" value="ECO:0007669"/>
    <property type="project" value="InterPro"/>
</dbReference>
<keyword evidence="2" id="KW-1185">Reference proteome</keyword>
<dbReference type="Proteomes" id="UP000504610">
    <property type="component" value="Chromosome 5"/>
</dbReference>
<dbReference type="OrthoDB" id="1111847at2759"/>
<accession>A0A6J0NTT9</accession>
<dbReference type="GeneID" id="108858053"/>
<organism evidence="2 3">
    <name type="scientific">Raphanus sativus</name>
    <name type="common">Radish</name>
    <name type="synonym">Raphanus raphanistrum var. sativus</name>
    <dbReference type="NCBI Taxonomy" id="3726"/>
    <lineage>
        <taxon>Eukaryota</taxon>
        <taxon>Viridiplantae</taxon>
        <taxon>Streptophyta</taxon>
        <taxon>Embryophyta</taxon>
        <taxon>Tracheophyta</taxon>
        <taxon>Spermatophyta</taxon>
        <taxon>Magnoliopsida</taxon>
        <taxon>eudicotyledons</taxon>
        <taxon>Gunneridae</taxon>
        <taxon>Pentapetalae</taxon>
        <taxon>rosids</taxon>
        <taxon>malvids</taxon>
        <taxon>Brassicales</taxon>
        <taxon>Brassicaceae</taxon>
        <taxon>Brassiceae</taxon>
        <taxon>Raphanus</taxon>
    </lineage>
</organism>
<dbReference type="PANTHER" id="PTHR47074:SF49">
    <property type="entry name" value="POLYNUCLEOTIDYL TRANSFERASE, RIBONUCLEASE H-LIKE SUPERFAMILY PROTEIN"/>
    <property type="match status" value="1"/>
</dbReference>
<dbReference type="InterPro" id="IPR012337">
    <property type="entry name" value="RNaseH-like_sf"/>
</dbReference>
<reference evidence="3" key="2">
    <citation type="submission" date="2025-08" db="UniProtKB">
        <authorList>
            <consortium name="RefSeq"/>
        </authorList>
    </citation>
    <scope>IDENTIFICATION</scope>
    <source>
        <tissue evidence="3">Leaf</tissue>
    </source>
</reference>
<dbReference type="InterPro" id="IPR052929">
    <property type="entry name" value="RNase_H-like_EbsB-rel"/>
</dbReference>
<protein>
    <submittedName>
        <fullName evidence="3">Uncharacterized protein LOC108858053</fullName>
    </submittedName>
</protein>
<dbReference type="Gene3D" id="3.30.420.10">
    <property type="entry name" value="Ribonuclease H-like superfamily/Ribonuclease H"/>
    <property type="match status" value="1"/>
</dbReference>
<dbReference type="CDD" id="cd06222">
    <property type="entry name" value="RNase_H_like"/>
    <property type="match status" value="1"/>
</dbReference>
<dbReference type="AlphaFoldDB" id="A0A6J0NTT9"/>
<evidence type="ECO:0000313" key="2">
    <source>
        <dbReference type="Proteomes" id="UP000504610"/>
    </source>
</evidence>
<dbReference type="InterPro" id="IPR036397">
    <property type="entry name" value="RNaseH_sf"/>
</dbReference>
<evidence type="ECO:0000313" key="3">
    <source>
        <dbReference type="RefSeq" id="XP_018487541.1"/>
    </source>
</evidence>
<dbReference type="Pfam" id="PF13456">
    <property type="entry name" value="RVT_3"/>
    <property type="match status" value="1"/>
</dbReference>
<feature type="domain" description="RNase H type-1" evidence="1">
    <location>
        <begin position="13"/>
        <end position="133"/>
    </location>
</feature>
<dbReference type="RefSeq" id="XP_018487541.1">
    <property type="nucleotide sequence ID" value="XM_018632039.1"/>
</dbReference>
<dbReference type="PANTHER" id="PTHR47074">
    <property type="entry name" value="BNAC02G40300D PROTEIN"/>
    <property type="match status" value="1"/>
</dbReference>
<reference evidence="2" key="1">
    <citation type="journal article" date="2019" name="Database">
        <title>The radish genome database (RadishGD): an integrated information resource for radish genomics.</title>
        <authorList>
            <person name="Yu H.J."/>
            <person name="Baek S."/>
            <person name="Lee Y.J."/>
            <person name="Cho A."/>
            <person name="Mun J.H."/>
        </authorList>
    </citation>
    <scope>NUCLEOTIDE SEQUENCE [LARGE SCALE GENOMIC DNA]</scope>
    <source>
        <strain evidence="2">cv. WK10039</strain>
    </source>
</reference>
<proteinExistence type="predicted"/>
<name>A0A6J0NTT9_RAPSA</name>
<sequence length="145" mass="15622">MAETASLSPSGSTDAAWDATTRRAGFAWIIRDENSAFPLTGTGVIEDVASPLMAEALALYEGIKKAKDLGLASITLRSDCATLIRVISTKSQISELYGVLQDIKSLSSFFVSINFQQIPRSQNREADFLAKRALKASLAFFISLG</sequence>
<dbReference type="InterPro" id="IPR044730">
    <property type="entry name" value="RNase_H-like_dom_plant"/>
</dbReference>
<dbReference type="SUPFAM" id="SSF53098">
    <property type="entry name" value="Ribonuclease H-like"/>
    <property type="match status" value="1"/>
</dbReference>
<dbReference type="KEGG" id="rsz:108858053"/>
<dbReference type="GO" id="GO:0003676">
    <property type="term" value="F:nucleic acid binding"/>
    <property type="evidence" value="ECO:0007669"/>
    <property type="project" value="InterPro"/>
</dbReference>
<dbReference type="InterPro" id="IPR002156">
    <property type="entry name" value="RNaseH_domain"/>
</dbReference>
<evidence type="ECO:0000259" key="1">
    <source>
        <dbReference type="Pfam" id="PF13456"/>
    </source>
</evidence>